<dbReference type="GO" id="GO:0006508">
    <property type="term" value="P:proteolysis"/>
    <property type="evidence" value="ECO:0007669"/>
    <property type="project" value="InterPro"/>
</dbReference>
<reference evidence="1 2" key="1">
    <citation type="submission" date="2015-01" db="EMBL/GenBank/DDBJ databases">
        <title>Genome sequence of bacillus megaterium Q3.</title>
        <authorList>
            <person name="Wang Y."/>
            <person name="Luo K."/>
            <person name="Bai L."/>
            <person name="Luo F."/>
        </authorList>
    </citation>
    <scope>NUCLEOTIDE SEQUENCE [LARGE SCALE GENOMIC DNA]</scope>
    <source>
        <strain evidence="1 2">Q3</strain>
    </source>
</reference>
<dbReference type="EMBL" id="CP010586">
    <property type="protein sequence ID" value="AKP79117.1"/>
    <property type="molecule type" value="Genomic_DNA"/>
</dbReference>
<organism evidence="1 2">
    <name type="scientific">Priestia megaterium Q3</name>
    <dbReference type="NCBI Taxonomy" id="1452722"/>
    <lineage>
        <taxon>Bacteria</taxon>
        <taxon>Bacillati</taxon>
        <taxon>Bacillota</taxon>
        <taxon>Bacilli</taxon>
        <taxon>Bacillales</taxon>
        <taxon>Bacillaceae</taxon>
        <taxon>Priestia</taxon>
    </lineage>
</organism>
<dbReference type="PANTHER" id="PTHR10443:SF12">
    <property type="entry name" value="DIPEPTIDASE"/>
    <property type="match status" value="1"/>
</dbReference>
<name>A0A806TVA7_PRIMG</name>
<dbReference type="Gene3D" id="3.20.20.140">
    <property type="entry name" value="Metal-dependent hydrolases"/>
    <property type="match status" value="1"/>
</dbReference>
<protein>
    <submittedName>
        <fullName evidence="1">Membrane dipeptidase (Peptidase family M19)</fullName>
    </submittedName>
</protein>
<dbReference type="CDD" id="cd01301">
    <property type="entry name" value="rDP_like"/>
    <property type="match status" value="1"/>
</dbReference>
<evidence type="ECO:0000313" key="2">
    <source>
        <dbReference type="Proteomes" id="UP000036410"/>
    </source>
</evidence>
<dbReference type="Pfam" id="PF01244">
    <property type="entry name" value="Peptidase_M19"/>
    <property type="match status" value="1"/>
</dbReference>
<dbReference type="InterPro" id="IPR008257">
    <property type="entry name" value="Pept_M19"/>
</dbReference>
<sequence length="314" mass="35529">MYRVKGVLVVIFDAHCDVLMKLWLNKRLSFTYDSALHVTLEGIKKAKGKVQLFAIYIPEAVPAAQRFDVALEMIQLFQSHILSLPGVKWVRSKRDIDSLKKGELGAMLTLEGCDAIDTSLVRLKTLFSLGVRSVGLTWNYSNAVCDGILEPRGAGLSSFGREVVELNNEHKVWTDVSHLSVRGFWDVIELAQYVVATHSNSHVLCSHPRNLRDDQIHALIKRNGVIGITFVPEFLTSSAKAHIADVIRHLDCICERGGEYSVGFGSDFDGIDKTVYRLGRYEQYTNLIEELLKYYTEEQVKRFLFQNFADRVCN</sequence>
<dbReference type="PANTHER" id="PTHR10443">
    <property type="entry name" value="MICROSOMAL DIPEPTIDASE"/>
    <property type="match status" value="1"/>
</dbReference>
<dbReference type="InterPro" id="IPR032466">
    <property type="entry name" value="Metal_Hydrolase"/>
</dbReference>
<evidence type="ECO:0000313" key="1">
    <source>
        <dbReference type="EMBL" id="AKP79117.1"/>
    </source>
</evidence>
<dbReference type="PROSITE" id="PS51365">
    <property type="entry name" value="RENAL_DIPEPTIDASE_2"/>
    <property type="match status" value="1"/>
</dbReference>
<dbReference type="GO" id="GO:0070573">
    <property type="term" value="F:metallodipeptidase activity"/>
    <property type="evidence" value="ECO:0007669"/>
    <property type="project" value="InterPro"/>
</dbReference>
<dbReference type="Proteomes" id="UP000036410">
    <property type="component" value="Chromosome"/>
</dbReference>
<proteinExistence type="predicted"/>
<dbReference type="AlphaFoldDB" id="A0A806TVA7"/>
<dbReference type="SUPFAM" id="SSF51556">
    <property type="entry name" value="Metallo-dependent hydrolases"/>
    <property type="match status" value="1"/>
</dbReference>
<accession>A0A806TVA7</accession>
<gene>
    <name evidence="1" type="ORF">AS52_04157</name>
</gene>